<dbReference type="EMBL" id="LQZT01000002">
    <property type="protein sequence ID" value="OCW59026.1"/>
    <property type="molecule type" value="Genomic_DNA"/>
</dbReference>
<gene>
    <name evidence="3" type="ORF">AWJ14_04790</name>
</gene>
<feature type="region of interest" description="Disordered" evidence="1">
    <location>
        <begin position="62"/>
        <end position="113"/>
    </location>
</feature>
<keyword evidence="2" id="KW-0472">Membrane</keyword>
<reference evidence="3 4" key="1">
    <citation type="submission" date="2015-12" db="EMBL/GenBank/DDBJ databases">
        <authorList>
            <person name="Shamseldin A."/>
            <person name="Moawad H."/>
            <person name="Abd El-Rahim W.M."/>
            <person name="Sadowsky M.J."/>
        </authorList>
    </citation>
    <scope>NUCLEOTIDE SEQUENCE [LARGE SCALE GENOMIC DNA]</scope>
    <source>
        <strain evidence="3 4">JC234</strain>
    </source>
</reference>
<evidence type="ECO:0000256" key="1">
    <source>
        <dbReference type="SAM" id="MobiDB-lite"/>
    </source>
</evidence>
<dbReference type="Proteomes" id="UP000094795">
    <property type="component" value="Unassembled WGS sequence"/>
</dbReference>
<protein>
    <submittedName>
        <fullName evidence="3">Uncharacterized protein</fullName>
    </submittedName>
</protein>
<evidence type="ECO:0000313" key="3">
    <source>
        <dbReference type="EMBL" id="OCW59026.1"/>
    </source>
</evidence>
<dbReference type="AlphaFoldDB" id="A0A1C1Z058"/>
<keyword evidence="2" id="KW-1133">Transmembrane helix</keyword>
<feature type="transmembrane region" description="Helical" evidence="2">
    <location>
        <begin position="34"/>
        <end position="54"/>
    </location>
</feature>
<name>A0A1C1Z058_9HYPH</name>
<organism evidence="3 4">
    <name type="scientific">Hoeflea olei</name>
    <dbReference type="NCBI Taxonomy" id="1480615"/>
    <lineage>
        <taxon>Bacteria</taxon>
        <taxon>Pseudomonadati</taxon>
        <taxon>Pseudomonadota</taxon>
        <taxon>Alphaproteobacteria</taxon>
        <taxon>Hyphomicrobiales</taxon>
        <taxon>Rhizobiaceae</taxon>
        <taxon>Hoeflea</taxon>
    </lineage>
</organism>
<proteinExistence type="predicted"/>
<keyword evidence="4" id="KW-1185">Reference proteome</keyword>
<dbReference type="RefSeq" id="WP_066175075.1">
    <property type="nucleotide sequence ID" value="NZ_LQZT01000002.1"/>
</dbReference>
<feature type="compositionally biased region" description="Low complexity" evidence="1">
    <location>
        <begin position="84"/>
        <end position="97"/>
    </location>
</feature>
<accession>A0A1C1Z058</accession>
<comment type="caution">
    <text evidence="3">The sequence shown here is derived from an EMBL/GenBank/DDBJ whole genome shotgun (WGS) entry which is preliminary data.</text>
</comment>
<evidence type="ECO:0000313" key="4">
    <source>
        <dbReference type="Proteomes" id="UP000094795"/>
    </source>
</evidence>
<evidence type="ECO:0000256" key="2">
    <source>
        <dbReference type="SAM" id="Phobius"/>
    </source>
</evidence>
<sequence>MVEYTPQNRPEDYGRSDPRIRETTIVESRSSSGLGIVIVAVILLVAAGFVFWSYDNDGAAPVAAPDAGVSEQVAPAPDPALSVPAAPEAAAPEAGAEQSPTPVAPGATPAIDG</sequence>
<keyword evidence="2" id="KW-0812">Transmembrane</keyword>